<feature type="coiled-coil region" evidence="1">
    <location>
        <begin position="69"/>
        <end position="96"/>
    </location>
</feature>
<dbReference type="CDD" id="cd06170">
    <property type="entry name" value="LuxR_C_like"/>
    <property type="match status" value="1"/>
</dbReference>
<dbReference type="InterPro" id="IPR016032">
    <property type="entry name" value="Sig_transdc_resp-reg_C-effctor"/>
</dbReference>
<dbReference type="PROSITE" id="PS50043">
    <property type="entry name" value="HTH_LUXR_2"/>
    <property type="match status" value="1"/>
</dbReference>
<dbReference type="InterPro" id="IPR000792">
    <property type="entry name" value="Tscrpt_reg_LuxR_C"/>
</dbReference>
<dbReference type="Gene3D" id="1.10.10.10">
    <property type="entry name" value="Winged helix-like DNA-binding domain superfamily/Winged helix DNA-binding domain"/>
    <property type="match status" value="2"/>
</dbReference>
<gene>
    <name evidence="3" type="ORF">GCM10009639_63110</name>
</gene>
<dbReference type="SUPFAM" id="SSF46894">
    <property type="entry name" value="C-terminal effector domain of the bipartite response regulators"/>
    <property type="match status" value="1"/>
</dbReference>
<dbReference type="InterPro" id="IPR036390">
    <property type="entry name" value="WH_DNA-bd_sf"/>
</dbReference>
<protein>
    <submittedName>
        <fullName evidence="3">Helix-turn-helix transcriptional regulator</fullName>
    </submittedName>
</protein>
<name>A0ABP4J8N8_9ACTN</name>
<organism evidence="3 4">
    <name type="scientific">Kitasatospora putterlickiae</name>
    <dbReference type="NCBI Taxonomy" id="221725"/>
    <lineage>
        <taxon>Bacteria</taxon>
        <taxon>Bacillati</taxon>
        <taxon>Actinomycetota</taxon>
        <taxon>Actinomycetes</taxon>
        <taxon>Kitasatosporales</taxon>
        <taxon>Streptomycetaceae</taxon>
        <taxon>Kitasatospora</taxon>
    </lineage>
</organism>
<sequence length="329" mass="35429">MLELLGLDAAAEAVYREMLADPEGGVAELCERLDVSEPVVRAALDRLADLTLLRASRERPGALWPVSPERGLELLLRRQEEELARRQQELAVSKAAVARAVAEYATLRSATLVDGGERLVGLDAIQSKLEVLTARLTTECLGVMPGGAQSAASLAASRPLDEDALRRGVSLRTIYQDSVRNDPETFAYTQWMTGLGGRVRTAPVLPPRMLVFDGTTAVVPIDPENTRAGALCTEEPGIVASLVALFEQTWETALPLGGDPRPEDAATGLSPGERELLRLLSTGLTDDAAAKRLGVSVRTVRRQMAALMERLEAASRFEAGLKAAQRGWL</sequence>
<reference evidence="4" key="1">
    <citation type="journal article" date="2019" name="Int. J. Syst. Evol. Microbiol.">
        <title>The Global Catalogue of Microorganisms (GCM) 10K type strain sequencing project: providing services to taxonomists for standard genome sequencing and annotation.</title>
        <authorList>
            <consortium name="The Broad Institute Genomics Platform"/>
            <consortium name="The Broad Institute Genome Sequencing Center for Infectious Disease"/>
            <person name="Wu L."/>
            <person name="Ma J."/>
        </authorList>
    </citation>
    <scope>NUCLEOTIDE SEQUENCE [LARGE SCALE GENOMIC DNA]</scope>
    <source>
        <strain evidence="4">JCM 12393</strain>
    </source>
</reference>
<proteinExistence type="predicted"/>
<dbReference type="SUPFAM" id="SSF46785">
    <property type="entry name" value="Winged helix' DNA-binding domain"/>
    <property type="match status" value="1"/>
</dbReference>
<dbReference type="PRINTS" id="PR00038">
    <property type="entry name" value="HTHLUXR"/>
</dbReference>
<dbReference type="InterPro" id="IPR051797">
    <property type="entry name" value="TrmB-like"/>
</dbReference>
<evidence type="ECO:0000313" key="3">
    <source>
        <dbReference type="EMBL" id="GAA1411465.1"/>
    </source>
</evidence>
<keyword evidence="4" id="KW-1185">Reference proteome</keyword>
<evidence type="ECO:0000313" key="4">
    <source>
        <dbReference type="Proteomes" id="UP001499863"/>
    </source>
</evidence>
<feature type="domain" description="HTH luxR-type" evidence="2">
    <location>
        <begin position="262"/>
        <end position="327"/>
    </location>
</feature>
<dbReference type="SMART" id="SM00421">
    <property type="entry name" value="HTH_LUXR"/>
    <property type="match status" value="1"/>
</dbReference>
<evidence type="ECO:0000259" key="2">
    <source>
        <dbReference type="PROSITE" id="PS50043"/>
    </source>
</evidence>
<dbReference type="Proteomes" id="UP001499863">
    <property type="component" value="Unassembled WGS sequence"/>
</dbReference>
<dbReference type="EMBL" id="BAAAKJ010000411">
    <property type="protein sequence ID" value="GAA1411465.1"/>
    <property type="molecule type" value="Genomic_DNA"/>
</dbReference>
<comment type="caution">
    <text evidence="3">The sequence shown here is derived from an EMBL/GenBank/DDBJ whole genome shotgun (WGS) entry which is preliminary data.</text>
</comment>
<accession>A0ABP4J8N8</accession>
<evidence type="ECO:0000256" key="1">
    <source>
        <dbReference type="SAM" id="Coils"/>
    </source>
</evidence>
<dbReference type="Pfam" id="PF00196">
    <property type="entry name" value="GerE"/>
    <property type="match status" value="1"/>
</dbReference>
<dbReference type="RefSeq" id="WP_344343871.1">
    <property type="nucleotide sequence ID" value="NZ_BAAAKJ010000411.1"/>
</dbReference>
<keyword evidence="1" id="KW-0175">Coiled coil</keyword>
<dbReference type="InterPro" id="IPR036388">
    <property type="entry name" value="WH-like_DNA-bd_sf"/>
</dbReference>
<dbReference type="PANTHER" id="PTHR34293">
    <property type="entry name" value="HTH-TYPE TRANSCRIPTIONAL REGULATOR TRMBL2"/>
    <property type="match status" value="1"/>
</dbReference>
<dbReference type="PANTHER" id="PTHR34293:SF1">
    <property type="entry name" value="HTH-TYPE TRANSCRIPTIONAL REGULATOR TRMBL2"/>
    <property type="match status" value="1"/>
</dbReference>